<comment type="catalytic activity">
    <reaction evidence="6">
        <text>2-(N(omega)-L-arginino)succinate = fumarate + L-arginine</text>
        <dbReference type="Rhea" id="RHEA:24020"/>
        <dbReference type="ChEBI" id="CHEBI:29806"/>
        <dbReference type="ChEBI" id="CHEBI:32682"/>
        <dbReference type="ChEBI" id="CHEBI:57472"/>
        <dbReference type="EC" id="4.3.2.1"/>
    </reaction>
</comment>
<keyword evidence="4 6" id="KW-0028">Amino-acid biosynthesis</keyword>
<evidence type="ECO:0000259" key="9">
    <source>
        <dbReference type="Pfam" id="PF14698"/>
    </source>
</evidence>
<evidence type="ECO:0000256" key="6">
    <source>
        <dbReference type="HAMAP-Rule" id="MF_00006"/>
    </source>
</evidence>
<gene>
    <name evidence="6" type="primary">argH</name>
    <name evidence="10" type="ORF">FLM9_1277</name>
</gene>
<dbReference type="Gene3D" id="1.10.40.30">
    <property type="entry name" value="Fumarase/aspartase (C-terminal domain)"/>
    <property type="match status" value="1"/>
</dbReference>
<feature type="domain" description="Fumarate lyase N-terminal" evidence="8">
    <location>
        <begin position="53"/>
        <end position="346"/>
    </location>
</feature>
<evidence type="ECO:0000313" key="10">
    <source>
        <dbReference type="EMBL" id="SAY39207.1"/>
    </source>
</evidence>
<proteinExistence type="inferred from homology"/>
<dbReference type="FunFam" id="1.10.275.10:FF:000002">
    <property type="entry name" value="Argininosuccinate lyase"/>
    <property type="match status" value="1"/>
</dbReference>
<accession>A0A164Y5E2</accession>
<dbReference type="Pfam" id="PF00206">
    <property type="entry name" value="Lyase_1"/>
    <property type="match status" value="1"/>
</dbReference>
<evidence type="ECO:0000313" key="11">
    <source>
        <dbReference type="Proteomes" id="UP000182631"/>
    </source>
</evidence>
<dbReference type="CDD" id="cd01359">
    <property type="entry name" value="Argininosuccinate_lyase"/>
    <property type="match status" value="1"/>
</dbReference>
<dbReference type="EMBL" id="FITM01000143">
    <property type="protein sequence ID" value="SAY39207.1"/>
    <property type="molecule type" value="Genomic_DNA"/>
</dbReference>
<dbReference type="FunFam" id="1.20.200.10:FF:000015">
    <property type="entry name" value="argininosuccinate lyase isoform X2"/>
    <property type="match status" value="1"/>
</dbReference>
<comment type="pathway">
    <text evidence="1 6">Amino-acid biosynthesis; L-arginine biosynthesis; L-arginine from L-ornithine and carbamoyl phosphate: step 3/3.</text>
</comment>
<dbReference type="InterPro" id="IPR024083">
    <property type="entry name" value="Fumarase/histidase_N"/>
</dbReference>
<dbReference type="InterPro" id="IPR029419">
    <property type="entry name" value="Arg_succ_lyase_C"/>
</dbReference>
<dbReference type="HAMAP" id="MF_00006">
    <property type="entry name" value="Arg_succ_lyase"/>
    <property type="match status" value="1"/>
</dbReference>
<dbReference type="GO" id="GO:0042450">
    <property type="term" value="P:L-arginine biosynthetic process via ornithine"/>
    <property type="evidence" value="ECO:0007669"/>
    <property type="project" value="UniProtKB-UniRule"/>
</dbReference>
<dbReference type="PRINTS" id="PR00145">
    <property type="entry name" value="ARGSUCLYASE"/>
</dbReference>
<evidence type="ECO:0000256" key="4">
    <source>
        <dbReference type="ARBA" id="ARBA00022605"/>
    </source>
</evidence>
<reference evidence="11" key="1">
    <citation type="submission" date="2016-02" db="EMBL/GenBank/DDBJ databases">
        <authorList>
            <person name="liu f."/>
        </authorList>
    </citation>
    <scope>NUCLEOTIDE SEQUENCE [LARGE SCALE GENOMIC DNA]</scope>
</reference>
<dbReference type="Proteomes" id="UP000182631">
    <property type="component" value="Unassembled WGS sequence"/>
</dbReference>
<name>A0A164Y5E2_9SYNE</name>
<dbReference type="PROSITE" id="PS00163">
    <property type="entry name" value="FUMARATE_LYASES"/>
    <property type="match status" value="1"/>
</dbReference>
<dbReference type="NCBIfam" id="TIGR00838">
    <property type="entry name" value="argH"/>
    <property type="match status" value="1"/>
</dbReference>
<dbReference type="AlphaFoldDB" id="A0A164Y5E2"/>
<dbReference type="InterPro" id="IPR009049">
    <property type="entry name" value="Argininosuccinate_lyase"/>
</dbReference>
<dbReference type="UniPathway" id="UPA00068">
    <property type="reaction ID" value="UER00114"/>
</dbReference>
<dbReference type="FunFam" id="1.10.40.30:FF:000001">
    <property type="entry name" value="Argininosuccinate lyase"/>
    <property type="match status" value="1"/>
</dbReference>
<keyword evidence="11" id="KW-1185">Reference proteome</keyword>
<dbReference type="InterPro" id="IPR008948">
    <property type="entry name" value="L-Aspartase-like"/>
</dbReference>
<dbReference type="InterPro" id="IPR022761">
    <property type="entry name" value="Fumarate_lyase_N"/>
</dbReference>
<dbReference type="InterPro" id="IPR020557">
    <property type="entry name" value="Fumarate_lyase_CS"/>
</dbReference>
<evidence type="ECO:0000256" key="5">
    <source>
        <dbReference type="ARBA" id="ARBA00023239"/>
    </source>
</evidence>
<dbReference type="Pfam" id="PF14698">
    <property type="entry name" value="ASL_C2"/>
    <property type="match status" value="1"/>
</dbReference>
<evidence type="ECO:0000256" key="7">
    <source>
        <dbReference type="SAM" id="MobiDB-lite"/>
    </source>
</evidence>
<dbReference type="EC" id="4.3.2.1" evidence="2 6"/>
<keyword evidence="5 6" id="KW-0456">Lyase</keyword>
<feature type="region of interest" description="Disordered" evidence="7">
    <location>
        <begin position="30"/>
        <end position="49"/>
    </location>
</feature>
<sequence>MAGLVPMTKLNILDNQHPTRTVAPSLELAPRPTSLAPHSRHQVPEEQPRWSQRFEGALHPFITRFNASIGFDLTLLQQDLDGSIAHGRMLAACGVITAAEAEQVVDGLETVRREAAAGTFCPGVEAEDVHFAVERRLIELVGDVGKKLHTGRSRNDQVGTDLRLWLRERIDELEVLLRRYGQTLLRLAEAHVDTMIPGYTHLQRAQPLSLAHHLLAYVEMTRRDRQRLAQVRQRVNVSPLGAAALAGTPVPIDRRQTAAALGFAEIYRNSLDAVSDRDFAVEFLAAASLVMVHLSRLSEEVILWASQEFAFISLTDRCATGSSLMPQKKNPDVPELVRGKTGRVFGHLQALLTVMKGLPLAYNKDLQEDKEGLFDAVRTTRDCLEAMTILLEEGLSFQPQRLVAAVGNDFANATDVADYLVARGVPFREAYGLVGGLVKTCLQQGILLRDVPLEQWQQVHSAFAEDIFAALEPRQVVAARLSEGGTGFARVREALEQAKAAFAD</sequence>
<dbReference type="PANTHER" id="PTHR43814:SF1">
    <property type="entry name" value="ARGININOSUCCINATE LYASE"/>
    <property type="match status" value="1"/>
</dbReference>
<dbReference type="PANTHER" id="PTHR43814">
    <property type="entry name" value="ARGININOSUCCINATE LYASE"/>
    <property type="match status" value="1"/>
</dbReference>
<dbReference type="PRINTS" id="PR00149">
    <property type="entry name" value="FUMRATELYASE"/>
</dbReference>
<evidence type="ECO:0000259" key="8">
    <source>
        <dbReference type="Pfam" id="PF00206"/>
    </source>
</evidence>
<dbReference type="GO" id="GO:0004056">
    <property type="term" value="F:argininosuccinate lyase activity"/>
    <property type="evidence" value="ECO:0007669"/>
    <property type="project" value="UniProtKB-UniRule"/>
</dbReference>
<keyword evidence="3 6" id="KW-0055">Arginine biosynthesis</keyword>
<evidence type="ECO:0000256" key="1">
    <source>
        <dbReference type="ARBA" id="ARBA00004941"/>
    </source>
</evidence>
<comment type="similarity">
    <text evidence="6">Belongs to the lyase 1 family. Argininosuccinate lyase subfamily.</text>
</comment>
<protein>
    <recommendedName>
        <fullName evidence="2 6">Argininosuccinate lyase</fullName>
        <shortName evidence="6">ASAL</shortName>
        <ecNumber evidence="2 6">4.3.2.1</ecNumber>
    </recommendedName>
    <alternativeName>
        <fullName evidence="6">Arginosuccinase</fullName>
    </alternativeName>
</protein>
<dbReference type="SUPFAM" id="SSF48557">
    <property type="entry name" value="L-aspartase-like"/>
    <property type="match status" value="1"/>
</dbReference>
<dbReference type="GO" id="GO:0005829">
    <property type="term" value="C:cytosol"/>
    <property type="evidence" value="ECO:0007669"/>
    <property type="project" value="TreeGrafter"/>
</dbReference>
<dbReference type="Gene3D" id="1.10.275.10">
    <property type="entry name" value="Fumarase/aspartase (N-terminal domain)"/>
    <property type="match status" value="1"/>
</dbReference>
<comment type="subcellular location">
    <subcellularLocation>
        <location evidence="6">Cytoplasm</location>
    </subcellularLocation>
</comment>
<dbReference type="Gene3D" id="1.20.200.10">
    <property type="entry name" value="Fumarase/aspartase (Central domain)"/>
    <property type="match status" value="1"/>
</dbReference>
<organism evidence="10 11">
    <name type="scientific">Candidatus Synechococcus spongiarum</name>
    <dbReference type="NCBI Taxonomy" id="431041"/>
    <lineage>
        <taxon>Bacteria</taxon>
        <taxon>Bacillati</taxon>
        <taxon>Cyanobacteriota</taxon>
        <taxon>Cyanophyceae</taxon>
        <taxon>Synechococcales</taxon>
        <taxon>Synechococcaceae</taxon>
        <taxon>Synechococcus</taxon>
    </lineage>
</organism>
<keyword evidence="6" id="KW-0963">Cytoplasm</keyword>
<evidence type="ECO:0000256" key="3">
    <source>
        <dbReference type="ARBA" id="ARBA00022571"/>
    </source>
</evidence>
<evidence type="ECO:0000256" key="2">
    <source>
        <dbReference type="ARBA" id="ARBA00012338"/>
    </source>
</evidence>
<dbReference type="InterPro" id="IPR000362">
    <property type="entry name" value="Fumarate_lyase_fam"/>
</dbReference>
<feature type="domain" description="Argininosuccinate lyase C-terminal" evidence="9">
    <location>
        <begin position="410"/>
        <end position="478"/>
    </location>
</feature>